<comment type="caution">
    <text evidence="1">The sequence shown here is derived from an EMBL/GenBank/DDBJ whole genome shotgun (WGS) entry which is preliminary data.</text>
</comment>
<protein>
    <submittedName>
        <fullName evidence="1">Uncharacterized protein</fullName>
    </submittedName>
</protein>
<dbReference type="EMBL" id="JANAVB010027598">
    <property type="protein sequence ID" value="KAJ6817856.1"/>
    <property type="molecule type" value="Genomic_DNA"/>
</dbReference>
<proteinExistence type="predicted"/>
<dbReference type="AlphaFoldDB" id="A0AAX6FN67"/>
<reference evidence="1" key="1">
    <citation type="journal article" date="2023" name="GigaByte">
        <title>Genome assembly of the bearded iris, Iris pallida Lam.</title>
        <authorList>
            <person name="Bruccoleri R.E."/>
            <person name="Oakeley E.J."/>
            <person name="Faust A.M.E."/>
            <person name="Altorfer M."/>
            <person name="Dessus-Babus S."/>
            <person name="Burckhardt D."/>
            <person name="Oertli M."/>
            <person name="Naumann U."/>
            <person name="Petersen F."/>
            <person name="Wong J."/>
        </authorList>
    </citation>
    <scope>NUCLEOTIDE SEQUENCE</scope>
    <source>
        <strain evidence="1">GSM-AAB239-AS_SAM_17_03QT</strain>
    </source>
</reference>
<organism evidence="1 2">
    <name type="scientific">Iris pallida</name>
    <name type="common">Sweet iris</name>
    <dbReference type="NCBI Taxonomy" id="29817"/>
    <lineage>
        <taxon>Eukaryota</taxon>
        <taxon>Viridiplantae</taxon>
        <taxon>Streptophyta</taxon>
        <taxon>Embryophyta</taxon>
        <taxon>Tracheophyta</taxon>
        <taxon>Spermatophyta</taxon>
        <taxon>Magnoliopsida</taxon>
        <taxon>Liliopsida</taxon>
        <taxon>Asparagales</taxon>
        <taxon>Iridaceae</taxon>
        <taxon>Iridoideae</taxon>
        <taxon>Irideae</taxon>
        <taxon>Iris</taxon>
    </lineage>
</organism>
<sequence length="153" mass="16591">MAGRAEVGRRRTGCRLMGRTKHGKQSPVLAVHEDDVCFTETLGDAEGLARRGRCGLVDGRPGRVVGCPRRQSRLSRHGVSGRVVVEVQAAHGSSTIAAADERPGQCWVQLDKRVGRVQSSHDMRRHGGWPDAARLESRRCSCVRSAVSKGSLV</sequence>
<evidence type="ECO:0000313" key="2">
    <source>
        <dbReference type="Proteomes" id="UP001140949"/>
    </source>
</evidence>
<name>A0AAX6FN67_IRIPA</name>
<dbReference type="Proteomes" id="UP001140949">
    <property type="component" value="Unassembled WGS sequence"/>
</dbReference>
<evidence type="ECO:0000313" key="1">
    <source>
        <dbReference type="EMBL" id="KAJ6817856.1"/>
    </source>
</evidence>
<reference evidence="1" key="2">
    <citation type="submission" date="2023-04" db="EMBL/GenBank/DDBJ databases">
        <authorList>
            <person name="Bruccoleri R.E."/>
            <person name="Oakeley E.J."/>
            <person name="Faust A.-M."/>
            <person name="Dessus-Babus S."/>
            <person name="Altorfer M."/>
            <person name="Burckhardt D."/>
            <person name="Oertli M."/>
            <person name="Naumann U."/>
            <person name="Petersen F."/>
            <person name="Wong J."/>
        </authorList>
    </citation>
    <scope>NUCLEOTIDE SEQUENCE</scope>
    <source>
        <strain evidence="1">GSM-AAB239-AS_SAM_17_03QT</strain>
        <tissue evidence="1">Leaf</tissue>
    </source>
</reference>
<keyword evidence="2" id="KW-1185">Reference proteome</keyword>
<accession>A0AAX6FN67</accession>
<gene>
    <name evidence="1" type="ORF">M6B38_409510</name>
</gene>